<feature type="region of interest" description="Disordered" evidence="1">
    <location>
        <begin position="464"/>
        <end position="489"/>
    </location>
</feature>
<evidence type="ECO:0000256" key="1">
    <source>
        <dbReference type="SAM" id="MobiDB-lite"/>
    </source>
</evidence>
<evidence type="ECO:0000313" key="3">
    <source>
        <dbReference type="Proteomes" id="UP000620124"/>
    </source>
</evidence>
<dbReference type="AlphaFoldDB" id="A0A8H6YKE7"/>
<accession>A0A8H6YKE7</accession>
<dbReference type="EMBL" id="JACAZI010000005">
    <property type="protein sequence ID" value="KAF7359899.1"/>
    <property type="molecule type" value="Genomic_DNA"/>
</dbReference>
<protein>
    <submittedName>
        <fullName evidence="2">Uncharacterized protein</fullName>
    </submittedName>
</protein>
<name>A0A8H6YKE7_9AGAR</name>
<dbReference type="OrthoDB" id="3063557at2759"/>
<sequence length="547" mass="61585">MDNDHHMDDEFTSNPNPENPEFVSASYHDGGIFSGSHNFTVAGGTFTNVTKNYTSAPTVPSDFRIIPLGDIDLQHEICLHRGSAVVGRRHERASVRRVYSARVDGRNTPMTVAMYQGCGAEEEWRQDIAKYILSHPTLVQMCGAAISGGIHATFFHGDLIPFENFLDRHRYSPILTVYIRAYCCAEFTGLQDYFLSAFRILLPDRDFTFWIRPSSGRLCADLIPSDFDLSHSNYGKPTLDLWQRMFPLNVPHMEAMVIDTLTLEQFHAICSWDLVRNLGVGTYTPGTVHLGVISASSGSDSVYFDEIVASSNIMVHLPRWKTVQDWEYTNTPGARGEVTEDGWTRFHSSDISNDGITLHVDLYVEQDPEPWLSQANYIFSRLGITSNFTDYERLRPEDATELGFPSIQFNTVFNADRWDADVYAGLRQFHRAKGFNPESQDVAKHLGYPLYQFPSAMDALSAHVQMDEADSDSPEDDQNPVGTDAGGENINHVHESIVDGSLTAMEESGPPSLSDEIPVSRTFRVLMNVQWLLILFLTLSWLNDQVW</sequence>
<proteinExistence type="predicted"/>
<comment type="caution">
    <text evidence="2">The sequence shown here is derived from an EMBL/GenBank/DDBJ whole genome shotgun (WGS) entry which is preliminary data.</text>
</comment>
<feature type="region of interest" description="Disordered" evidence="1">
    <location>
        <begin position="1"/>
        <end position="27"/>
    </location>
</feature>
<feature type="compositionally biased region" description="Acidic residues" evidence="1">
    <location>
        <begin position="467"/>
        <end position="478"/>
    </location>
</feature>
<dbReference type="Proteomes" id="UP000620124">
    <property type="component" value="Unassembled WGS sequence"/>
</dbReference>
<evidence type="ECO:0000313" key="2">
    <source>
        <dbReference type="EMBL" id="KAF7359899.1"/>
    </source>
</evidence>
<organism evidence="2 3">
    <name type="scientific">Mycena venus</name>
    <dbReference type="NCBI Taxonomy" id="2733690"/>
    <lineage>
        <taxon>Eukaryota</taxon>
        <taxon>Fungi</taxon>
        <taxon>Dikarya</taxon>
        <taxon>Basidiomycota</taxon>
        <taxon>Agaricomycotina</taxon>
        <taxon>Agaricomycetes</taxon>
        <taxon>Agaricomycetidae</taxon>
        <taxon>Agaricales</taxon>
        <taxon>Marasmiineae</taxon>
        <taxon>Mycenaceae</taxon>
        <taxon>Mycena</taxon>
    </lineage>
</organism>
<keyword evidence="3" id="KW-1185">Reference proteome</keyword>
<reference evidence="2" key="1">
    <citation type="submission" date="2020-05" db="EMBL/GenBank/DDBJ databases">
        <title>Mycena genomes resolve the evolution of fungal bioluminescence.</title>
        <authorList>
            <person name="Tsai I.J."/>
        </authorList>
    </citation>
    <scope>NUCLEOTIDE SEQUENCE</scope>
    <source>
        <strain evidence="2">CCC161011</strain>
    </source>
</reference>
<gene>
    <name evidence="2" type="ORF">MVEN_00715600</name>
</gene>